<dbReference type="EMBL" id="GBXM01077655">
    <property type="protein sequence ID" value="JAH30922.1"/>
    <property type="molecule type" value="Transcribed_RNA"/>
</dbReference>
<evidence type="ECO:0000313" key="1">
    <source>
        <dbReference type="EMBL" id="JAH30922.1"/>
    </source>
</evidence>
<reference evidence="1" key="2">
    <citation type="journal article" date="2015" name="Fish Shellfish Immunol.">
        <title>Early steps in the European eel (Anguilla anguilla)-Vibrio vulnificus interaction in the gills: Role of the RtxA13 toxin.</title>
        <authorList>
            <person name="Callol A."/>
            <person name="Pajuelo D."/>
            <person name="Ebbesson L."/>
            <person name="Teles M."/>
            <person name="MacKenzie S."/>
            <person name="Amaro C."/>
        </authorList>
    </citation>
    <scope>NUCLEOTIDE SEQUENCE</scope>
</reference>
<proteinExistence type="predicted"/>
<sequence length="41" mass="4516">MYMKISPPVKPIATTMSFVQNGPLQHAVFLSLLDLLGRSVD</sequence>
<organism evidence="1">
    <name type="scientific">Anguilla anguilla</name>
    <name type="common">European freshwater eel</name>
    <name type="synonym">Muraena anguilla</name>
    <dbReference type="NCBI Taxonomy" id="7936"/>
    <lineage>
        <taxon>Eukaryota</taxon>
        <taxon>Metazoa</taxon>
        <taxon>Chordata</taxon>
        <taxon>Craniata</taxon>
        <taxon>Vertebrata</taxon>
        <taxon>Euteleostomi</taxon>
        <taxon>Actinopterygii</taxon>
        <taxon>Neopterygii</taxon>
        <taxon>Teleostei</taxon>
        <taxon>Anguilliformes</taxon>
        <taxon>Anguillidae</taxon>
        <taxon>Anguilla</taxon>
    </lineage>
</organism>
<dbReference type="AlphaFoldDB" id="A0A0E9RQ30"/>
<name>A0A0E9RQ30_ANGAN</name>
<reference evidence="1" key="1">
    <citation type="submission" date="2014-11" db="EMBL/GenBank/DDBJ databases">
        <authorList>
            <person name="Amaro Gonzalez C."/>
        </authorList>
    </citation>
    <scope>NUCLEOTIDE SEQUENCE</scope>
</reference>
<protein>
    <submittedName>
        <fullName evidence="1">Uncharacterized protein</fullName>
    </submittedName>
</protein>
<accession>A0A0E9RQ30</accession>